<dbReference type="OrthoDB" id="5173153at2"/>
<evidence type="ECO:0000313" key="3">
    <source>
        <dbReference type="EMBL" id="ETA66533.1"/>
    </source>
</evidence>
<sequence length="396" mass="43091">MSRERGDQPTRRTVAELLEQHGAKPANSPRRHRRRAAQDDGEDELTTTAPQAIIDRINSEQPDADSAPTRRNGGPHSHASPDEPPAPPHAAQPRAPQPPPVRPAPQQAPQPPQQPPQPPASGYNRTVPPPSSPSWPAMAQPKQEQPPEPPQPPQQQPPQQQQSLGARLGGFAASRQRPPVEDATDQMPAVDAPVEDAYGYEDFQEDYQGGYPVYQDFQDDYEYDEYDEDYQGYPPGYPGAAEHDDPYGFVEDYEDDYPADYPLGYQRDVDGPPIPGDPDGRAPTGVIASVGPPDAKADVERFDADDEPETHGKEWLAVAAQLTLGVVGGAGVWLLFNWLWMQIPAAALVAALAVVVGLVWIVRKIRKAEDMQTTVLAVLVGVVVTVSPAALLLLDK</sequence>
<dbReference type="AlphaFoldDB" id="W9DNK6"/>
<reference evidence="3 4" key="1">
    <citation type="submission" date="2013-08" db="EMBL/GenBank/DDBJ databases">
        <authorList>
            <consortium name="DOE Joint Genome Institute"/>
            <person name="Klenk H.-P."/>
            <person name="Huntemann M."/>
            <person name="Han J."/>
            <person name="Chen A."/>
            <person name="Kyrpides N."/>
            <person name="Mavromatis K."/>
            <person name="Markowitz V."/>
            <person name="Palaniappan K."/>
            <person name="Ivanova N."/>
            <person name="Schaumberg A."/>
            <person name="Pati A."/>
            <person name="Liolios K."/>
            <person name="Nordberg H.P."/>
            <person name="Cantor M.N."/>
            <person name="Hua S.X."/>
            <person name="Woyke T."/>
        </authorList>
    </citation>
    <scope>NUCLEOTIDE SEQUENCE [LARGE SCALE GENOMIC DNA]</scope>
    <source>
        <strain evidence="3 4">YIM 93223</strain>
    </source>
</reference>
<comment type="caution">
    <text evidence="3">The sequence shown here is derived from an EMBL/GenBank/DDBJ whole genome shotgun (WGS) entry which is preliminary data.</text>
</comment>
<keyword evidence="2" id="KW-0812">Transmembrane</keyword>
<feature type="transmembrane region" description="Helical" evidence="2">
    <location>
        <begin position="374"/>
        <end position="394"/>
    </location>
</feature>
<evidence type="ECO:0000256" key="2">
    <source>
        <dbReference type="SAM" id="Phobius"/>
    </source>
</evidence>
<dbReference type="EMBL" id="AZAK01000001">
    <property type="protein sequence ID" value="ETA66533.1"/>
    <property type="molecule type" value="Genomic_DNA"/>
</dbReference>
<feature type="region of interest" description="Disordered" evidence="1">
    <location>
        <begin position="1"/>
        <end position="189"/>
    </location>
</feature>
<gene>
    <name evidence="3" type="ORF">AmyhaDRAFT_0293</name>
</gene>
<feature type="compositionally biased region" description="Basic and acidic residues" evidence="1">
    <location>
        <begin position="1"/>
        <end position="22"/>
    </location>
</feature>
<feature type="transmembrane region" description="Helical" evidence="2">
    <location>
        <begin position="342"/>
        <end position="362"/>
    </location>
</feature>
<feature type="compositionally biased region" description="Pro residues" evidence="1">
    <location>
        <begin position="144"/>
        <end position="156"/>
    </location>
</feature>
<proteinExistence type="predicted"/>
<feature type="transmembrane region" description="Helical" evidence="2">
    <location>
        <begin position="315"/>
        <end position="336"/>
    </location>
</feature>
<keyword evidence="2" id="KW-1133">Transmembrane helix</keyword>
<dbReference type="Proteomes" id="UP000054357">
    <property type="component" value="Unassembled WGS sequence"/>
</dbReference>
<feature type="compositionally biased region" description="Low complexity" evidence="1">
    <location>
        <begin position="134"/>
        <end position="143"/>
    </location>
</feature>
<dbReference type="PATRIC" id="fig|592678.3.peg.296"/>
<accession>W9DNK6</accession>
<dbReference type="HOGENOM" id="CLU_592981_0_0_11"/>
<feature type="compositionally biased region" description="Pro residues" evidence="1">
    <location>
        <begin position="82"/>
        <end position="119"/>
    </location>
</feature>
<keyword evidence="4" id="KW-1185">Reference proteome</keyword>
<dbReference type="RefSeq" id="WP_157361698.1">
    <property type="nucleotide sequence ID" value="NZ_KI632509.1"/>
</dbReference>
<name>W9DNK6_9PSEU</name>
<evidence type="ECO:0000256" key="1">
    <source>
        <dbReference type="SAM" id="MobiDB-lite"/>
    </source>
</evidence>
<keyword evidence="2" id="KW-0472">Membrane</keyword>
<organism evidence="3 4">
    <name type="scientific">Haloechinothrix halophila YIM 93223</name>
    <dbReference type="NCBI Taxonomy" id="592678"/>
    <lineage>
        <taxon>Bacteria</taxon>
        <taxon>Bacillati</taxon>
        <taxon>Actinomycetota</taxon>
        <taxon>Actinomycetes</taxon>
        <taxon>Pseudonocardiales</taxon>
        <taxon>Pseudonocardiaceae</taxon>
        <taxon>Haloechinothrix</taxon>
    </lineage>
</organism>
<evidence type="ECO:0000313" key="4">
    <source>
        <dbReference type="Proteomes" id="UP000054357"/>
    </source>
</evidence>
<protein>
    <submittedName>
        <fullName evidence="3">Uncharacterized protein</fullName>
    </submittedName>
</protein>